<comment type="cofactor">
    <cofactor evidence="1">
        <name>FAD</name>
        <dbReference type="ChEBI" id="CHEBI:57692"/>
    </cofactor>
</comment>
<name>A0A6P1TP27_9FIRM</name>
<dbReference type="NCBIfam" id="TIGR00275">
    <property type="entry name" value="aminoacetone oxidase family FAD-binding enzyme"/>
    <property type="match status" value="1"/>
</dbReference>
<sequence length="414" mass="45925">MNVNNKKVIVVGGGAAGMLAAIFAARNKNQVILLEKNEKLGKKLYITGKGRCNLTNACDMDDLFQNVVTNPKFLYGAFYSYSNFDVINFFEEIGLKTKIERGNRVFPESDKSSDVLAVLLKELKQLGVDIRYNCEASEIILKDNSFCGVKIKNNPEMIHGDKVIIATGGLSYPATGSTGDGYRFAKEMGHSVTKLYPSLVPMNVAEVSTVKELQGLSLKNIHIRITSKNKEIYSDFGELLFTHFGVSGPVILSASSYCISYMENKDLVLSIDLKPALSKEQLDTRILRDFDEFSNKQYKNALDQLLPRKLIQVIIALSKIDPEKKVNLITKEERSRLVDLLKGMEFHITRLRDYNEAVITKGGIQVKEINPSTMESKLISGVYFAGEVLDLDALTGGFNLQIAWSTAYSAGSAV</sequence>
<dbReference type="KEGG" id="anr:Ana3638_16550"/>
<keyword evidence="7" id="KW-1185">Reference proteome</keyword>
<gene>
    <name evidence="6" type="ORF">Ana3638_16550</name>
</gene>
<dbReference type="PANTHER" id="PTHR42887:SF2">
    <property type="entry name" value="OS12G0638800 PROTEIN"/>
    <property type="match status" value="1"/>
</dbReference>
<evidence type="ECO:0000313" key="6">
    <source>
        <dbReference type="EMBL" id="QHQ62193.1"/>
    </source>
</evidence>
<evidence type="ECO:0000256" key="2">
    <source>
        <dbReference type="ARBA" id="ARBA00022630"/>
    </source>
</evidence>
<evidence type="ECO:0000259" key="5">
    <source>
        <dbReference type="Pfam" id="PF22780"/>
    </source>
</evidence>
<dbReference type="PANTHER" id="PTHR42887">
    <property type="entry name" value="OS12G0638800 PROTEIN"/>
    <property type="match status" value="1"/>
</dbReference>
<dbReference type="Gene3D" id="3.50.50.60">
    <property type="entry name" value="FAD/NAD(P)-binding domain"/>
    <property type="match status" value="1"/>
</dbReference>
<dbReference type="Gene3D" id="2.40.30.10">
    <property type="entry name" value="Translation factors"/>
    <property type="match status" value="1"/>
</dbReference>
<dbReference type="PRINTS" id="PR00411">
    <property type="entry name" value="PNDRDTASEI"/>
</dbReference>
<evidence type="ECO:0000313" key="7">
    <source>
        <dbReference type="Proteomes" id="UP000464314"/>
    </source>
</evidence>
<dbReference type="Pfam" id="PF03486">
    <property type="entry name" value="HI0933_like"/>
    <property type="match status" value="1"/>
</dbReference>
<evidence type="ECO:0000256" key="1">
    <source>
        <dbReference type="ARBA" id="ARBA00001974"/>
    </source>
</evidence>
<dbReference type="InterPro" id="IPR055178">
    <property type="entry name" value="RsdA/BaiN/AoA(So)-like_dom"/>
</dbReference>
<dbReference type="InterPro" id="IPR036188">
    <property type="entry name" value="FAD/NAD-bd_sf"/>
</dbReference>
<accession>A0A6P1TP27</accession>
<dbReference type="Gene3D" id="1.10.8.260">
    <property type="entry name" value="HI0933 insert domain-like"/>
    <property type="match status" value="1"/>
</dbReference>
<dbReference type="SUPFAM" id="SSF160996">
    <property type="entry name" value="HI0933 insert domain-like"/>
    <property type="match status" value="1"/>
</dbReference>
<dbReference type="Pfam" id="PF22780">
    <property type="entry name" value="HI0933_like_1st"/>
    <property type="match status" value="1"/>
</dbReference>
<evidence type="ECO:0000256" key="3">
    <source>
        <dbReference type="ARBA" id="ARBA00022827"/>
    </source>
</evidence>
<dbReference type="RefSeq" id="WP_161839018.1">
    <property type="nucleotide sequence ID" value="NZ_CP048000.1"/>
</dbReference>
<organism evidence="6 7">
    <name type="scientific">Anaerocolumna sedimenticola</name>
    <dbReference type="NCBI Taxonomy" id="2696063"/>
    <lineage>
        <taxon>Bacteria</taxon>
        <taxon>Bacillati</taxon>
        <taxon>Bacillota</taxon>
        <taxon>Clostridia</taxon>
        <taxon>Lachnospirales</taxon>
        <taxon>Lachnospiraceae</taxon>
        <taxon>Anaerocolumna</taxon>
    </lineage>
</organism>
<dbReference type="Proteomes" id="UP000464314">
    <property type="component" value="Chromosome"/>
</dbReference>
<proteinExistence type="predicted"/>
<dbReference type="InterPro" id="IPR023166">
    <property type="entry name" value="BaiN-like_dom_sf"/>
</dbReference>
<dbReference type="InterPro" id="IPR057661">
    <property type="entry name" value="RsdA/BaiN/AoA(So)_Rossmann"/>
</dbReference>
<feature type="domain" description="RsdA/BaiN/AoA(So)-like insert" evidence="5">
    <location>
        <begin position="196"/>
        <end position="358"/>
    </location>
</feature>
<keyword evidence="2" id="KW-0285">Flavoprotein</keyword>
<dbReference type="SUPFAM" id="SSF51905">
    <property type="entry name" value="FAD/NAD(P)-binding domain"/>
    <property type="match status" value="1"/>
</dbReference>
<feature type="domain" description="RsdA/BaiN/AoA(So)-like Rossmann fold-like" evidence="4">
    <location>
        <begin position="7"/>
        <end position="412"/>
    </location>
</feature>
<dbReference type="AlphaFoldDB" id="A0A6P1TP27"/>
<keyword evidence="3" id="KW-0274">FAD</keyword>
<dbReference type="PRINTS" id="PR00368">
    <property type="entry name" value="FADPNR"/>
</dbReference>
<dbReference type="InterPro" id="IPR004792">
    <property type="entry name" value="BaiN-like"/>
</dbReference>
<dbReference type="EMBL" id="CP048000">
    <property type="protein sequence ID" value="QHQ62193.1"/>
    <property type="molecule type" value="Genomic_DNA"/>
</dbReference>
<reference evidence="6 7" key="1">
    <citation type="submission" date="2020-01" db="EMBL/GenBank/DDBJ databases">
        <title>Genome analysis of Anaerocolumna sp. CBA3638.</title>
        <authorList>
            <person name="Kim J."/>
            <person name="Roh S.W."/>
        </authorList>
    </citation>
    <scope>NUCLEOTIDE SEQUENCE [LARGE SCALE GENOMIC DNA]</scope>
    <source>
        <strain evidence="6 7">CBA3638</strain>
    </source>
</reference>
<protein>
    <submittedName>
        <fullName evidence="6">Aminoacetone oxidase family FAD-binding enzyme</fullName>
    </submittedName>
</protein>
<evidence type="ECO:0000259" key="4">
    <source>
        <dbReference type="Pfam" id="PF03486"/>
    </source>
</evidence>